<name>A0A375C0J5_9BURK</name>
<accession>A0A375C0J5</accession>
<dbReference type="AlphaFoldDB" id="A0A375C0J5"/>
<comment type="caution">
    <text evidence="2">The sequence shown here is derived from an EMBL/GenBank/DDBJ whole genome shotgun (WGS) entry which is preliminary data.</text>
</comment>
<dbReference type="Proteomes" id="UP000256297">
    <property type="component" value="Chromosome CBM2589_a"/>
</dbReference>
<feature type="region of interest" description="Disordered" evidence="1">
    <location>
        <begin position="25"/>
        <end position="47"/>
    </location>
</feature>
<dbReference type="EMBL" id="OFSP01000032">
    <property type="protein sequence ID" value="SOY60240.1"/>
    <property type="molecule type" value="Genomic_DNA"/>
</dbReference>
<proteinExistence type="predicted"/>
<organism evidence="2">
    <name type="scientific">Cupriavidus taiwanensis</name>
    <dbReference type="NCBI Taxonomy" id="164546"/>
    <lineage>
        <taxon>Bacteria</taxon>
        <taxon>Pseudomonadati</taxon>
        <taxon>Pseudomonadota</taxon>
        <taxon>Betaproteobacteria</taxon>
        <taxon>Burkholderiales</taxon>
        <taxon>Burkholderiaceae</taxon>
        <taxon>Cupriavidus</taxon>
    </lineage>
</organism>
<protein>
    <submittedName>
        <fullName evidence="2">Uncharacterized protein</fullName>
    </submittedName>
</protein>
<evidence type="ECO:0000256" key="1">
    <source>
        <dbReference type="SAM" id="MobiDB-lite"/>
    </source>
</evidence>
<gene>
    <name evidence="2" type="ORF">CBM2589_A20129</name>
</gene>
<sequence length="47" mass="5247">MEDRRRMKALLPCMPLRVCSPLPLAGEGLGERAGASTKYRNTKRDNS</sequence>
<reference evidence="2" key="1">
    <citation type="submission" date="2018-01" db="EMBL/GenBank/DDBJ databases">
        <authorList>
            <person name="Clerissi C."/>
        </authorList>
    </citation>
    <scope>NUCLEOTIDE SEQUENCE</scope>
    <source>
        <strain evidence="2">Cupriavidus taiwanensis STM 3521</strain>
    </source>
</reference>
<evidence type="ECO:0000313" key="2">
    <source>
        <dbReference type="EMBL" id="SOY60240.1"/>
    </source>
</evidence>